<dbReference type="PROSITE" id="PS50011">
    <property type="entry name" value="PROTEIN_KINASE_DOM"/>
    <property type="match status" value="1"/>
</dbReference>
<evidence type="ECO:0000259" key="8">
    <source>
        <dbReference type="PROSITE" id="PS50011"/>
    </source>
</evidence>
<evidence type="ECO:0000256" key="4">
    <source>
        <dbReference type="ARBA" id="ARBA00022840"/>
    </source>
</evidence>
<dbReference type="RefSeq" id="WP_188339039.1">
    <property type="nucleotide sequence ID" value="NZ_CP061281.1"/>
</dbReference>
<evidence type="ECO:0000256" key="1">
    <source>
        <dbReference type="ARBA" id="ARBA00022679"/>
    </source>
</evidence>
<evidence type="ECO:0000256" key="3">
    <source>
        <dbReference type="ARBA" id="ARBA00022777"/>
    </source>
</evidence>
<dbReference type="CDD" id="cd14014">
    <property type="entry name" value="STKc_PknB_like"/>
    <property type="match status" value="1"/>
</dbReference>
<feature type="compositionally biased region" description="Basic and acidic residues" evidence="6">
    <location>
        <begin position="320"/>
        <end position="329"/>
    </location>
</feature>
<keyword evidence="3 9" id="KW-0418">Kinase</keyword>
<protein>
    <submittedName>
        <fullName evidence="9">Serine/threonine protein kinase</fullName>
    </submittedName>
</protein>
<keyword evidence="7" id="KW-0472">Membrane</keyword>
<feature type="domain" description="Protein kinase" evidence="8">
    <location>
        <begin position="22"/>
        <end position="276"/>
    </location>
</feature>
<feature type="transmembrane region" description="Helical" evidence="7">
    <location>
        <begin position="374"/>
        <end position="394"/>
    </location>
</feature>
<dbReference type="InterPro" id="IPR000719">
    <property type="entry name" value="Prot_kinase_dom"/>
</dbReference>
<accession>A0A7H1BCA1</accession>
<dbReference type="Pfam" id="PF00069">
    <property type="entry name" value="Pkinase"/>
    <property type="match status" value="1"/>
</dbReference>
<keyword evidence="4 5" id="KW-0067">ATP-binding</keyword>
<keyword evidence="9" id="KW-0723">Serine/threonine-protein kinase</keyword>
<keyword evidence="10" id="KW-1185">Reference proteome</keyword>
<evidence type="ECO:0000256" key="5">
    <source>
        <dbReference type="PROSITE-ProRule" id="PRU10141"/>
    </source>
</evidence>
<evidence type="ECO:0000256" key="6">
    <source>
        <dbReference type="SAM" id="MobiDB-lite"/>
    </source>
</evidence>
<reference evidence="9 10" key="1">
    <citation type="submission" date="2020-09" db="EMBL/GenBank/DDBJ databases">
        <title>A novel species.</title>
        <authorList>
            <person name="Gao J."/>
        </authorList>
    </citation>
    <scope>NUCLEOTIDE SEQUENCE [LARGE SCALE GENOMIC DNA]</scope>
    <source>
        <strain evidence="9 10">CRXT-Y-14</strain>
    </source>
</reference>
<gene>
    <name evidence="9" type="ORF">IAG42_24075</name>
</gene>
<dbReference type="AlphaFoldDB" id="A0A7H1BCA1"/>
<dbReference type="InterPro" id="IPR011009">
    <property type="entry name" value="Kinase-like_dom_sf"/>
</dbReference>
<evidence type="ECO:0000256" key="7">
    <source>
        <dbReference type="SAM" id="Phobius"/>
    </source>
</evidence>
<sequence length="547" mass="58434">MPKAAFRFTALQAQDPAELGDFRPVARLGEGGMGQVFIAFSPGGHPAAVKVIRPEFARDAEFGERFEREVRAAQKVRGAHLAPLLDADPHAEQPWLATGFVAGPTLRDLVTERGPLPAPQVLLLAWGIAHALADIHTAHVVHRDLKPGNIMLDETGPKVIDFGIVKSLTQSVTYSSHSTRVGTPLYMSPEQAMGRAVGEPSDIFALGSTLYFLATGQEAFGAENEWGVAHRIVADDPDLSAIRSAPLRDLLTACLDKEPAERPPAPQILGLCERELGDDLGPGAWMRVSGAREAIQERTAALRTLARHDDDPSSAVTVPRPRDVPKTREATELRLRDAMKARAADLEPPVPAPTKVAKPPVPPEPKGPGRTGGVVAVHLFKLALAAIVLFIASANPIMTETWTSDSTGQQVSQVTGSFDWADPWRSYASGIPGVTSDWAVVPVGVLGTAVLIVCGLLYLLRLSSDSDYRAWSGVAAAGAAIWTVVLTLMGIFLIVMTLGVTIDDDNPAYDIRSVLEPGGWMVLLANVLAAEAIWHTSNRLDALSKAA</sequence>
<keyword evidence="7" id="KW-1133">Transmembrane helix</keyword>
<dbReference type="Gene3D" id="3.30.200.20">
    <property type="entry name" value="Phosphorylase Kinase, domain 1"/>
    <property type="match status" value="1"/>
</dbReference>
<dbReference type="EMBL" id="CP061281">
    <property type="protein sequence ID" value="QNS06356.1"/>
    <property type="molecule type" value="Genomic_DNA"/>
</dbReference>
<dbReference type="Proteomes" id="UP000516428">
    <property type="component" value="Chromosome"/>
</dbReference>
<name>A0A7H1BCA1_9ACTN</name>
<dbReference type="SMART" id="SM00220">
    <property type="entry name" value="S_TKc"/>
    <property type="match status" value="1"/>
</dbReference>
<feature type="transmembrane region" description="Helical" evidence="7">
    <location>
        <begin position="472"/>
        <end position="498"/>
    </location>
</feature>
<dbReference type="SUPFAM" id="SSF56112">
    <property type="entry name" value="Protein kinase-like (PK-like)"/>
    <property type="match status" value="1"/>
</dbReference>
<dbReference type="InterPro" id="IPR008271">
    <property type="entry name" value="Ser/Thr_kinase_AS"/>
</dbReference>
<evidence type="ECO:0000313" key="9">
    <source>
        <dbReference type="EMBL" id="QNS06356.1"/>
    </source>
</evidence>
<dbReference type="PROSITE" id="PS00107">
    <property type="entry name" value="PROTEIN_KINASE_ATP"/>
    <property type="match status" value="1"/>
</dbReference>
<dbReference type="InterPro" id="IPR017441">
    <property type="entry name" value="Protein_kinase_ATP_BS"/>
</dbReference>
<dbReference type="PANTHER" id="PTHR43289:SF34">
    <property type="entry name" value="SERINE_THREONINE-PROTEIN KINASE YBDM-RELATED"/>
    <property type="match status" value="1"/>
</dbReference>
<evidence type="ECO:0000256" key="2">
    <source>
        <dbReference type="ARBA" id="ARBA00022741"/>
    </source>
</evidence>
<organism evidence="9 10">
    <name type="scientific">Streptomyces xanthii</name>
    <dbReference type="NCBI Taxonomy" id="2768069"/>
    <lineage>
        <taxon>Bacteria</taxon>
        <taxon>Bacillati</taxon>
        <taxon>Actinomycetota</taxon>
        <taxon>Actinomycetes</taxon>
        <taxon>Kitasatosporales</taxon>
        <taxon>Streptomycetaceae</taxon>
        <taxon>Streptomyces</taxon>
    </lineage>
</organism>
<keyword evidence="2 5" id="KW-0547">Nucleotide-binding</keyword>
<dbReference type="Gene3D" id="1.10.510.10">
    <property type="entry name" value="Transferase(Phosphotransferase) domain 1"/>
    <property type="match status" value="1"/>
</dbReference>
<dbReference type="PROSITE" id="PS00108">
    <property type="entry name" value="PROTEIN_KINASE_ST"/>
    <property type="match status" value="1"/>
</dbReference>
<feature type="region of interest" description="Disordered" evidence="6">
    <location>
        <begin position="307"/>
        <end position="329"/>
    </location>
</feature>
<proteinExistence type="predicted"/>
<feature type="region of interest" description="Disordered" evidence="6">
    <location>
        <begin position="344"/>
        <end position="369"/>
    </location>
</feature>
<dbReference type="GO" id="GO:0005524">
    <property type="term" value="F:ATP binding"/>
    <property type="evidence" value="ECO:0007669"/>
    <property type="project" value="UniProtKB-UniRule"/>
</dbReference>
<feature type="binding site" evidence="5">
    <location>
        <position position="50"/>
    </location>
    <ligand>
        <name>ATP</name>
        <dbReference type="ChEBI" id="CHEBI:30616"/>
    </ligand>
</feature>
<keyword evidence="7" id="KW-0812">Transmembrane</keyword>
<feature type="transmembrane region" description="Helical" evidence="7">
    <location>
        <begin position="439"/>
        <end position="460"/>
    </location>
</feature>
<evidence type="ECO:0000313" key="10">
    <source>
        <dbReference type="Proteomes" id="UP000516428"/>
    </source>
</evidence>
<dbReference type="KEGG" id="sxn:IAG42_24075"/>
<dbReference type="PANTHER" id="PTHR43289">
    <property type="entry name" value="MITOGEN-ACTIVATED PROTEIN KINASE KINASE KINASE 20-RELATED"/>
    <property type="match status" value="1"/>
</dbReference>
<dbReference type="GO" id="GO:0004674">
    <property type="term" value="F:protein serine/threonine kinase activity"/>
    <property type="evidence" value="ECO:0007669"/>
    <property type="project" value="UniProtKB-KW"/>
</dbReference>
<keyword evidence="1" id="KW-0808">Transferase</keyword>